<accession>A0A0B8ZFU8</accession>
<keyword evidence="2" id="KW-1185">Reference proteome</keyword>
<dbReference type="PATRIC" id="fig|48936.3.peg.3025"/>
<sequence length="235" mass="24178">MTHTSEQPTPEQIAAFADGQLEGAELERIAAAIAADPALEKQVAAHRALARRLGAHFAPIAAEPVPDHLAALLKAPQDNVASLADARARRKGPPRWAWLAGPALAASLVLALTLRPASDAGYADAQLASALDSQLVAGQQADAPVRVLLSFRDAGGAYCRAFERAASAAIACRDAQGWQLRNHSAASSGGAPAGEYRQAGSAGDVLAAAQAMAAGPALTAEEELAARRNGWRETS</sequence>
<comment type="caution">
    <text evidence="1">The sequence shown here is derived from an EMBL/GenBank/DDBJ whole genome shotgun (WGS) entry which is preliminary data.</text>
</comment>
<evidence type="ECO:0000313" key="1">
    <source>
        <dbReference type="EMBL" id="KHS45086.1"/>
    </source>
</evidence>
<keyword evidence="1" id="KW-0812">Transmembrane</keyword>
<protein>
    <submittedName>
        <fullName evidence="1">Transmembrane transcriptional regulator (Anti-sigma factor)</fullName>
    </submittedName>
</protein>
<organism evidence="1 2">
    <name type="scientific">Novosphingobium subterraneum</name>
    <dbReference type="NCBI Taxonomy" id="48936"/>
    <lineage>
        <taxon>Bacteria</taxon>
        <taxon>Pseudomonadati</taxon>
        <taxon>Pseudomonadota</taxon>
        <taxon>Alphaproteobacteria</taxon>
        <taxon>Sphingomonadales</taxon>
        <taxon>Sphingomonadaceae</taxon>
        <taxon>Novosphingobium</taxon>
    </lineage>
</organism>
<evidence type="ECO:0000313" key="2">
    <source>
        <dbReference type="Proteomes" id="UP000031338"/>
    </source>
</evidence>
<reference evidence="1 2" key="1">
    <citation type="submission" date="2014-10" db="EMBL/GenBank/DDBJ databases">
        <title>Draft genome sequence of Novosphingobium subterraneum DSM 12447.</title>
        <authorList>
            <person name="Gan H.M."/>
            <person name="Gan H.Y."/>
            <person name="Savka M.A."/>
        </authorList>
    </citation>
    <scope>NUCLEOTIDE SEQUENCE [LARGE SCALE GENOMIC DNA]</scope>
    <source>
        <strain evidence="1 2">DSM 12447</strain>
    </source>
</reference>
<dbReference type="AlphaFoldDB" id="A0A0B8ZFU8"/>
<proteinExistence type="predicted"/>
<dbReference type="Proteomes" id="UP000031338">
    <property type="component" value="Unassembled WGS sequence"/>
</dbReference>
<keyword evidence="1" id="KW-0472">Membrane</keyword>
<gene>
    <name evidence="1" type="ORF">NJ75_03013</name>
</gene>
<name>A0A0B8ZFU8_9SPHN</name>
<dbReference type="STRING" id="48936.NJ75_03013"/>
<dbReference type="EMBL" id="JRVC01000014">
    <property type="protein sequence ID" value="KHS45086.1"/>
    <property type="molecule type" value="Genomic_DNA"/>
</dbReference>
<dbReference type="RefSeq" id="WP_052242530.1">
    <property type="nucleotide sequence ID" value="NZ_JRVC01000014.1"/>
</dbReference>